<dbReference type="Pfam" id="PF03861">
    <property type="entry name" value="ANTAR"/>
    <property type="match status" value="1"/>
</dbReference>
<dbReference type="InterPro" id="IPR058548">
    <property type="entry name" value="MlaB-like_STAS"/>
</dbReference>
<dbReference type="SUPFAM" id="SSF52091">
    <property type="entry name" value="SpoIIaa-like"/>
    <property type="match status" value="1"/>
</dbReference>
<comment type="caution">
    <text evidence="4">The sequence shown here is derived from an EMBL/GenBank/DDBJ whole genome shotgun (WGS) entry which is preliminary data.</text>
</comment>
<dbReference type="Proteomes" id="UP000606194">
    <property type="component" value="Unassembled WGS sequence"/>
</dbReference>
<feature type="compositionally biased region" description="Low complexity" evidence="1">
    <location>
        <begin position="168"/>
        <end position="179"/>
    </location>
</feature>
<evidence type="ECO:0000313" key="4">
    <source>
        <dbReference type="EMBL" id="GGS06723.1"/>
    </source>
</evidence>
<feature type="domain" description="ANTAR" evidence="3">
    <location>
        <begin position="189"/>
        <end position="250"/>
    </location>
</feature>
<feature type="compositionally biased region" description="Low complexity" evidence="1">
    <location>
        <begin position="141"/>
        <end position="157"/>
    </location>
</feature>
<evidence type="ECO:0000259" key="2">
    <source>
        <dbReference type="PROSITE" id="PS50801"/>
    </source>
</evidence>
<accession>A0A918L5C8</accession>
<dbReference type="SUPFAM" id="SSF52172">
    <property type="entry name" value="CheY-like"/>
    <property type="match status" value="1"/>
</dbReference>
<dbReference type="Gene3D" id="1.10.10.10">
    <property type="entry name" value="Winged helix-like DNA-binding domain superfamily/Winged helix DNA-binding domain"/>
    <property type="match status" value="1"/>
</dbReference>
<dbReference type="InterPro" id="IPR011006">
    <property type="entry name" value="CheY-like_superfamily"/>
</dbReference>
<keyword evidence="5" id="KW-1185">Reference proteome</keyword>
<name>A0A918L5C8_9ACTN</name>
<dbReference type="SMART" id="SM01012">
    <property type="entry name" value="ANTAR"/>
    <property type="match status" value="1"/>
</dbReference>
<gene>
    <name evidence="4" type="ORF">GCM10010269_52040</name>
</gene>
<dbReference type="Pfam" id="PF13466">
    <property type="entry name" value="STAS_2"/>
    <property type="match status" value="1"/>
</dbReference>
<feature type="compositionally biased region" description="Basic and acidic residues" evidence="1">
    <location>
        <begin position="1"/>
        <end position="14"/>
    </location>
</feature>
<organism evidence="4 5">
    <name type="scientific">Streptomyces humidus</name>
    <dbReference type="NCBI Taxonomy" id="52259"/>
    <lineage>
        <taxon>Bacteria</taxon>
        <taxon>Bacillati</taxon>
        <taxon>Actinomycetota</taxon>
        <taxon>Actinomycetes</taxon>
        <taxon>Kitasatosporales</taxon>
        <taxon>Streptomycetaceae</taxon>
        <taxon>Streptomyces</taxon>
    </lineage>
</organism>
<evidence type="ECO:0000259" key="3">
    <source>
        <dbReference type="PROSITE" id="PS50921"/>
    </source>
</evidence>
<dbReference type="InterPro" id="IPR002645">
    <property type="entry name" value="STAS_dom"/>
</dbReference>
<feature type="domain" description="STAS" evidence="2">
    <location>
        <begin position="42"/>
        <end position="133"/>
    </location>
</feature>
<dbReference type="InterPro" id="IPR005561">
    <property type="entry name" value="ANTAR"/>
</dbReference>
<dbReference type="PANTHER" id="PTHR33495">
    <property type="entry name" value="ANTI-SIGMA FACTOR ANTAGONIST TM_1081-RELATED-RELATED"/>
    <property type="match status" value="1"/>
</dbReference>
<dbReference type="PANTHER" id="PTHR33495:SF2">
    <property type="entry name" value="ANTI-SIGMA FACTOR ANTAGONIST TM_1081-RELATED"/>
    <property type="match status" value="1"/>
</dbReference>
<dbReference type="PROSITE" id="PS50921">
    <property type="entry name" value="ANTAR"/>
    <property type="match status" value="1"/>
</dbReference>
<reference evidence="4" key="2">
    <citation type="submission" date="2020-09" db="EMBL/GenBank/DDBJ databases">
        <authorList>
            <person name="Sun Q."/>
            <person name="Ohkuma M."/>
        </authorList>
    </citation>
    <scope>NUCLEOTIDE SEQUENCE</scope>
    <source>
        <strain evidence="4">JCM 4386</strain>
    </source>
</reference>
<feature type="region of interest" description="Disordered" evidence="1">
    <location>
        <begin position="141"/>
        <end position="179"/>
    </location>
</feature>
<proteinExistence type="predicted"/>
<dbReference type="EMBL" id="BMTL01000023">
    <property type="protein sequence ID" value="GGS06723.1"/>
    <property type="molecule type" value="Genomic_DNA"/>
</dbReference>
<dbReference type="PROSITE" id="PS50801">
    <property type="entry name" value="STAS"/>
    <property type="match status" value="1"/>
</dbReference>
<feature type="region of interest" description="Disordered" evidence="1">
    <location>
        <begin position="1"/>
        <end position="21"/>
    </location>
</feature>
<dbReference type="InterPro" id="IPR036388">
    <property type="entry name" value="WH-like_DNA-bd_sf"/>
</dbReference>
<reference evidence="4" key="1">
    <citation type="journal article" date="2014" name="Int. J. Syst. Evol. Microbiol.">
        <title>Complete genome sequence of Corynebacterium casei LMG S-19264T (=DSM 44701T), isolated from a smear-ripened cheese.</title>
        <authorList>
            <consortium name="US DOE Joint Genome Institute (JGI-PGF)"/>
            <person name="Walter F."/>
            <person name="Albersmeier A."/>
            <person name="Kalinowski J."/>
            <person name="Ruckert C."/>
        </authorList>
    </citation>
    <scope>NUCLEOTIDE SEQUENCE</scope>
    <source>
        <strain evidence="4">JCM 4386</strain>
    </source>
</reference>
<sequence length="291" mass="29725">MWSDREAVMPEPVHDANAGGVDGGSGAETIGAARQPRPATGVVIRVRPEGDRVVVALRGELDLESTGQLERALYGALGAAVGGVDLELDGVAFCDCAALNVLLGARERGLREGKTVAVHTVSPAVRRLLDLTGTGTLFGAPASASTASAPTPSTPAADARVPTADTSAPTAEACSAPAPAADALDEDVVRDLRVEVVRLRRAMQTRPVIDLARGILMASFGLGVDEAWRVLSLASSNAGARLHRLAGDLVLAVQDGRPVGTVHDEVAAAVARVRSETAAASRGGGTARADR</sequence>
<dbReference type="Gene3D" id="3.30.750.24">
    <property type="entry name" value="STAS domain"/>
    <property type="match status" value="1"/>
</dbReference>
<evidence type="ECO:0000256" key="1">
    <source>
        <dbReference type="SAM" id="MobiDB-lite"/>
    </source>
</evidence>
<dbReference type="CDD" id="cd07043">
    <property type="entry name" value="STAS_anti-anti-sigma_factors"/>
    <property type="match status" value="1"/>
</dbReference>
<dbReference type="InterPro" id="IPR036513">
    <property type="entry name" value="STAS_dom_sf"/>
</dbReference>
<evidence type="ECO:0008006" key="6">
    <source>
        <dbReference type="Google" id="ProtNLM"/>
    </source>
</evidence>
<protein>
    <recommendedName>
        <fullName evidence="6">Anti-sigma factor antagonist</fullName>
    </recommendedName>
</protein>
<evidence type="ECO:0000313" key="5">
    <source>
        <dbReference type="Proteomes" id="UP000606194"/>
    </source>
</evidence>
<dbReference type="GO" id="GO:0003723">
    <property type="term" value="F:RNA binding"/>
    <property type="evidence" value="ECO:0007669"/>
    <property type="project" value="InterPro"/>
</dbReference>
<dbReference type="AlphaFoldDB" id="A0A918L5C8"/>
<dbReference type="GO" id="GO:0043856">
    <property type="term" value="F:anti-sigma factor antagonist activity"/>
    <property type="evidence" value="ECO:0007669"/>
    <property type="project" value="TreeGrafter"/>
</dbReference>